<name>A0A1C6YX34_HAFAL</name>
<dbReference type="InterPro" id="IPR036179">
    <property type="entry name" value="Ig-like_dom_sf"/>
</dbReference>
<dbReference type="EMBL" id="FMIQ01000011">
    <property type="protein sequence ID" value="SCM51442.1"/>
    <property type="molecule type" value="Genomic_DNA"/>
</dbReference>
<dbReference type="Proteomes" id="UP000094844">
    <property type="component" value="Unassembled WGS sequence"/>
</dbReference>
<evidence type="ECO:0000259" key="1">
    <source>
        <dbReference type="PROSITE" id="PS50835"/>
    </source>
</evidence>
<dbReference type="RefSeq" id="WP_072307726.1">
    <property type="nucleotide sequence ID" value="NZ_FMIQ01000011.1"/>
</dbReference>
<organism evidence="2 3">
    <name type="scientific">Hafnia alvei</name>
    <dbReference type="NCBI Taxonomy" id="569"/>
    <lineage>
        <taxon>Bacteria</taxon>
        <taxon>Pseudomonadati</taxon>
        <taxon>Pseudomonadota</taxon>
        <taxon>Gammaproteobacteria</taxon>
        <taxon>Enterobacterales</taxon>
        <taxon>Hafniaceae</taxon>
        <taxon>Hafnia</taxon>
    </lineage>
</organism>
<dbReference type="InterPro" id="IPR013783">
    <property type="entry name" value="Ig-like_fold"/>
</dbReference>
<protein>
    <recommendedName>
        <fullName evidence="1">Ig-like domain-containing protein</fullName>
    </recommendedName>
</protein>
<dbReference type="InterPro" id="IPR007110">
    <property type="entry name" value="Ig-like_dom"/>
</dbReference>
<dbReference type="SUPFAM" id="SSF48726">
    <property type="entry name" value="Immunoglobulin"/>
    <property type="match status" value="1"/>
</dbReference>
<proteinExistence type="predicted"/>
<dbReference type="PROSITE" id="PS50835">
    <property type="entry name" value="IG_LIKE"/>
    <property type="match status" value="1"/>
</dbReference>
<reference evidence="2 3" key="1">
    <citation type="submission" date="2016-09" db="EMBL/GenBank/DDBJ databases">
        <authorList>
            <person name="Capua I."/>
            <person name="De Benedictis P."/>
            <person name="Joannis T."/>
            <person name="Lombin L.H."/>
            <person name="Cattoli G."/>
        </authorList>
    </citation>
    <scope>NUCLEOTIDE SEQUENCE [LARGE SCALE GENOMIC DNA]</scope>
    <source>
        <strain evidence="2 3">GB001</strain>
    </source>
</reference>
<gene>
    <name evidence="2" type="ORF">BN1044_00904</name>
</gene>
<dbReference type="Pfam" id="PF13927">
    <property type="entry name" value="Ig_3"/>
    <property type="match status" value="1"/>
</dbReference>
<dbReference type="InterPro" id="IPR003599">
    <property type="entry name" value="Ig_sub"/>
</dbReference>
<feature type="domain" description="Ig-like" evidence="1">
    <location>
        <begin position="160"/>
        <end position="247"/>
    </location>
</feature>
<accession>A0A1C6YX34</accession>
<dbReference type="NCBIfam" id="NF047353">
    <property type="entry name" value="tube_lmo2291"/>
    <property type="match status" value="1"/>
</dbReference>
<sequence>MANCQNSNERLFGGAVVLEVADGCADTVPSESEWKALAAGTSKGFDFNPNTVTSDADDGGGYVETIITNSDFTISFEGEVRKKDKLDQYGVGKFIEYFAGELKAKRQPGIWVRMDYGPVEFVGYMNITALSSDGGTNDIVTFSTEFKVGDASTIEVNAADALAFTTDLTPTKSVATGSALNMSVVASGGVTPYTYVWKKDGSAVSGQTTATFNKASAASGDAGVYTCEVTDASLPAQKITSAACTVTVS</sequence>
<evidence type="ECO:0000313" key="3">
    <source>
        <dbReference type="Proteomes" id="UP000094844"/>
    </source>
</evidence>
<dbReference type="SMART" id="SM00409">
    <property type="entry name" value="IG"/>
    <property type="match status" value="1"/>
</dbReference>
<dbReference type="AlphaFoldDB" id="A0A1C6YX34"/>
<evidence type="ECO:0000313" key="2">
    <source>
        <dbReference type="EMBL" id="SCM51442.1"/>
    </source>
</evidence>
<dbReference type="OrthoDB" id="6442027at2"/>
<dbReference type="Gene3D" id="2.60.40.10">
    <property type="entry name" value="Immunoglobulins"/>
    <property type="match status" value="1"/>
</dbReference>